<feature type="compositionally biased region" description="Basic and acidic residues" evidence="1">
    <location>
        <begin position="41"/>
        <end position="51"/>
    </location>
</feature>
<sequence>MDNEVEPSHGGGGGGKKKSSSSSSKKPKPSSSSSSSKKPQILKEGDSDYPKDLPPGAKHHEKFLVEELRDVIDQGARRICWTVASTGGLAADLKIEGKVTSLKHFSLLHLLVGLFDKTDNQGGLRKLEHLKTFMEEKGAILEKDCRCIDPIAEMKKKGGGRKSKRDKPVLCTHKDTPNSVFKVKKLHVVSQVVEKDLILLLDKRPVAISIVFHTEFAKFKGDGIYEGPKKGVQEDLDYHMVLCRGYGNS</sequence>
<dbReference type="Proteomes" id="UP000467841">
    <property type="component" value="Unassembled WGS sequence"/>
</dbReference>
<comment type="caution">
    <text evidence="3">The sequence shown here is derived from an EMBL/GenBank/DDBJ whole genome shotgun (WGS) entry which is preliminary data.</text>
</comment>
<accession>A0A6D2I7G7</accession>
<reference evidence="3" key="1">
    <citation type="submission" date="2020-01" db="EMBL/GenBank/DDBJ databases">
        <authorList>
            <person name="Mishra B."/>
        </authorList>
    </citation>
    <scope>NUCLEOTIDE SEQUENCE [LARGE SCALE GENOMIC DNA]</scope>
</reference>
<feature type="region of interest" description="Disordered" evidence="1">
    <location>
        <begin position="1"/>
        <end position="58"/>
    </location>
</feature>
<dbReference type="EMBL" id="CACVBM020000743">
    <property type="protein sequence ID" value="CAA7022823.1"/>
    <property type="molecule type" value="Genomic_DNA"/>
</dbReference>
<gene>
    <name evidence="3" type="ORF">MERR_LOCUS10058</name>
</gene>
<dbReference type="Gene3D" id="3.90.70.10">
    <property type="entry name" value="Cysteine proteinases"/>
    <property type="match status" value="1"/>
</dbReference>
<name>A0A6D2I7G7_9BRAS</name>
<dbReference type="GO" id="GO:0006508">
    <property type="term" value="P:proteolysis"/>
    <property type="evidence" value="ECO:0007669"/>
    <property type="project" value="InterPro"/>
</dbReference>
<dbReference type="GO" id="GO:0008234">
    <property type="term" value="F:cysteine-type peptidase activity"/>
    <property type="evidence" value="ECO:0007669"/>
    <property type="project" value="InterPro"/>
</dbReference>
<evidence type="ECO:0000313" key="4">
    <source>
        <dbReference type="Proteomes" id="UP000467841"/>
    </source>
</evidence>
<feature type="domain" description="Peptidase C1A papain C-terminal" evidence="2">
    <location>
        <begin position="68"/>
        <end position="248"/>
    </location>
</feature>
<evidence type="ECO:0000313" key="3">
    <source>
        <dbReference type="EMBL" id="CAA7022823.1"/>
    </source>
</evidence>
<proteinExistence type="predicted"/>
<feature type="compositionally biased region" description="Low complexity" evidence="1">
    <location>
        <begin position="20"/>
        <end position="39"/>
    </location>
</feature>
<dbReference type="AlphaFoldDB" id="A0A6D2I7G7"/>
<dbReference type="InterPro" id="IPR038765">
    <property type="entry name" value="Papain-like_cys_pep_sf"/>
</dbReference>
<evidence type="ECO:0000256" key="1">
    <source>
        <dbReference type="SAM" id="MobiDB-lite"/>
    </source>
</evidence>
<dbReference type="OrthoDB" id="1106769at2759"/>
<evidence type="ECO:0000259" key="2">
    <source>
        <dbReference type="Pfam" id="PF00112"/>
    </source>
</evidence>
<dbReference type="SUPFAM" id="SSF54001">
    <property type="entry name" value="Cysteine proteinases"/>
    <property type="match status" value="1"/>
</dbReference>
<protein>
    <recommendedName>
        <fullName evidence="2">Peptidase C1A papain C-terminal domain-containing protein</fullName>
    </recommendedName>
</protein>
<dbReference type="Pfam" id="PF00112">
    <property type="entry name" value="Peptidase_C1"/>
    <property type="match status" value="1"/>
</dbReference>
<dbReference type="InterPro" id="IPR000668">
    <property type="entry name" value="Peptidase_C1A_C"/>
</dbReference>
<organism evidence="3 4">
    <name type="scientific">Microthlaspi erraticum</name>
    <dbReference type="NCBI Taxonomy" id="1685480"/>
    <lineage>
        <taxon>Eukaryota</taxon>
        <taxon>Viridiplantae</taxon>
        <taxon>Streptophyta</taxon>
        <taxon>Embryophyta</taxon>
        <taxon>Tracheophyta</taxon>
        <taxon>Spermatophyta</taxon>
        <taxon>Magnoliopsida</taxon>
        <taxon>eudicotyledons</taxon>
        <taxon>Gunneridae</taxon>
        <taxon>Pentapetalae</taxon>
        <taxon>rosids</taxon>
        <taxon>malvids</taxon>
        <taxon>Brassicales</taxon>
        <taxon>Brassicaceae</taxon>
        <taxon>Coluteocarpeae</taxon>
        <taxon>Microthlaspi</taxon>
    </lineage>
</organism>
<keyword evidence="4" id="KW-1185">Reference proteome</keyword>